<dbReference type="PROSITE" id="PS00041">
    <property type="entry name" value="HTH_ARAC_FAMILY_1"/>
    <property type="match status" value="1"/>
</dbReference>
<keyword evidence="2" id="KW-0963">Cytoplasm</keyword>
<dbReference type="SMART" id="SM00448">
    <property type="entry name" value="REC"/>
    <property type="match status" value="1"/>
</dbReference>
<dbReference type="PRINTS" id="PR00032">
    <property type="entry name" value="HTHARAC"/>
</dbReference>
<dbReference type="Gene3D" id="1.10.10.60">
    <property type="entry name" value="Homeodomain-like"/>
    <property type="match status" value="2"/>
</dbReference>
<dbReference type="Gene3D" id="3.40.50.2300">
    <property type="match status" value="1"/>
</dbReference>
<dbReference type="EMBL" id="JBBPCC010000036">
    <property type="protein sequence ID" value="MEK8132813.1"/>
    <property type="molecule type" value="Genomic_DNA"/>
</dbReference>
<dbReference type="PANTHER" id="PTHR42713:SF3">
    <property type="entry name" value="TRANSCRIPTIONAL REGULATORY PROTEIN HPTR"/>
    <property type="match status" value="1"/>
</dbReference>
<evidence type="ECO:0000256" key="5">
    <source>
        <dbReference type="ARBA" id="ARBA00023015"/>
    </source>
</evidence>
<keyword evidence="4" id="KW-0902">Two-component regulatory system</keyword>
<evidence type="ECO:0000256" key="1">
    <source>
        <dbReference type="ARBA" id="ARBA00004496"/>
    </source>
</evidence>
<keyword evidence="3 8" id="KW-0597">Phosphoprotein</keyword>
<gene>
    <name evidence="11" type="ORF">WMW72_33525</name>
</gene>
<dbReference type="InterPro" id="IPR018060">
    <property type="entry name" value="HTH_AraC"/>
</dbReference>
<dbReference type="InterPro" id="IPR001789">
    <property type="entry name" value="Sig_transdc_resp-reg_receiver"/>
</dbReference>
<dbReference type="RefSeq" id="WP_341419939.1">
    <property type="nucleotide sequence ID" value="NZ_JBBPCC010000036.1"/>
</dbReference>
<dbReference type="Proteomes" id="UP001469365">
    <property type="component" value="Unassembled WGS sequence"/>
</dbReference>
<dbReference type="InterPro" id="IPR011006">
    <property type="entry name" value="CheY-like_superfamily"/>
</dbReference>
<dbReference type="Pfam" id="PF12833">
    <property type="entry name" value="HTH_18"/>
    <property type="match status" value="1"/>
</dbReference>
<dbReference type="InterPro" id="IPR018062">
    <property type="entry name" value="HTH_AraC-typ_CS"/>
</dbReference>
<evidence type="ECO:0000259" key="9">
    <source>
        <dbReference type="PROSITE" id="PS01124"/>
    </source>
</evidence>
<dbReference type="Pfam" id="PF00072">
    <property type="entry name" value="Response_reg"/>
    <property type="match status" value="1"/>
</dbReference>
<keyword evidence="7" id="KW-0804">Transcription</keyword>
<dbReference type="PANTHER" id="PTHR42713">
    <property type="entry name" value="HISTIDINE KINASE-RELATED"/>
    <property type="match status" value="1"/>
</dbReference>
<dbReference type="InterPro" id="IPR020449">
    <property type="entry name" value="Tscrpt_reg_AraC-type_HTH"/>
</dbReference>
<evidence type="ECO:0000256" key="8">
    <source>
        <dbReference type="PROSITE-ProRule" id="PRU00169"/>
    </source>
</evidence>
<feature type="domain" description="Response regulatory" evidence="10">
    <location>
        <begin position="2"/>
        <end position="119"/>
    </location>
</feature>
<keyword evidence="6" id="KW-0238">DNA-binding</keyword>
<protein>
    <submittedName>
        <fullName evidence="11">Response regulator</fullName>
    </submittedName>
</protein>
<reference evidence="11 12" key="1">
    <citation type="submission" date="2024-04" db="EMBL/GenBank/DDBJ databases">
        <title>draft genome sequnece of Paenibacillus filicis.</title>
        <authorList>
            <person name="Kim D.-U."/>
        </authorList>
    </citation>
    <scope>NUCLEOTIDE SEQUENCE [LARGE SCALE GENOMIC DNA]</scope>
    <source>
        <strain evidence="11 12">KACC14197</strain>
    </source>
</reference>
<dbReference type="PROSITE" id="PS50110">
    <property type="entry name" value="RESPONSE_REGULATORY"/>
    <property type="match status" value="1"/>
</dbReference>
<dbReference type="SUPFAM" id="SSF52172">
    <property type="entry name" value="CheY-like"/>
    <property type="match status" value="1"/>
</dbReference>
<accession>A0ABU9DXF8</accession>
<feature type="domain" description="HTH araC/xylS-type" evidence="9">
    <location>
        <begin position="438"/>
        <end position="536"/>
    </location>
</feature>
<evidence type="ECO:0000256" key="3">
    <source>
        <dbReference type="ARBA" id="ARBA00022553"/>
    </source>
</evidence>
<organism evidence="11 12">
    <name type="scientific">Paenibacillus filicis</name>
    <dbReference type="NCBI Taxonomy" id="669464"/>
    <lineage>
        <taxon>Bacteria</taxon>
        <taxon>Bacillati</taxon>
        <taxon>Bacillota</taxon>
        <taxon>Bacilli</taxon>
        <taxon>Bacillales</taxon>
        <taxon>Paenibacillaceae</taxon>
        <taxon>Paenibacillus</taxon>
    </lineage>
</organism>
<keyword evidence="5" id="KW-0805">Transcription regulation</keyword>
<dbReference type="InterPro" id="IPR051552">
    <property type="entry name" value="HptR"/>
</dbReference>
<evidence type="ECO:0000256" key="4">
    <source>
        <dbReference type="ARBA" id="ARBA00023012"/>
    </source>
</evidence>
<evidence type="ECO:0000259" key="10">
    <source>
        <dbReference type="PROSITE" id="PS50110"/>
    </source>
</evidence>
<evidence type="ECO:0000256" key="2">
    <source>
        <dbReference type="ARBA" id="ARBA00022490"/>
    </source>
</evidence>
<evidence type="ECO:0000313" key="12">
    <source>
        <dbReference type="Proteomes" id="UP001469365"/>
    </source>
</evidence>
<dbReference type="InterPro" id="IPR009057">
    <property type="entry name" value="Homeodomain-like_sf"/>
</dbReference>
<feature type="modified residue" description="4-aspartylphosphate" evidence="8">
    <location>
        <position position="54"/>
    </location>
</feature>
<dbReference type="SUPFAM" id="SSF46689">
    <property type="entry name" value="Homeodomain-like"/>
    <property type="match status" value="2"/>
</dbReference>
<dbReference type="SMART" id="SM00342">
    <property type="entry name" value="HTH_ARAC"/>
    <property type="match status" value="1"/>
</dbReference>
<dbReference type="CDD" id="cd17536">
    <property type="entry name" value="REC_YesN-like"/>
    <property type="match status" value="1"/>
</dbReference>
<proteinExistence type="predicted"/>
<dbReference type="PROSITE" id="PS01124">
    <property type="entry name" value="HTH_ARAC_FAMILY_2"/>
    <property type="match status" value="1"/>
</dbReference>
<comment type="caution">
    <text evidence="11">The sequence shown here is derived from an EMBL/GenBank/DDBJ whole genome shotgun (WGS) entry which is preliminary data.</text>
</comment>
<evidence type="ECO:0000256" key="7">
    <source>
        <dbReference type="ARBA" id="ARBA00023163"/>
    </source>
</evidence>
<keyword evidence="12" id="KW-1185">Reference proteome</keyword>
<name>A0ABU9DXF8_9BACL</name>
<sequence>MKVLLVDDKESVVQGIHKHIPWDQLGVERVELAYDGAEALEKDRELQADLIITDIRMPNMDGIELMERLRSVRREARFIVLSGYDEFDYAKQAMSLGASEYVLKPVDIKTLSQLIDKELGEIRKQREHDEQRQQFQRKMQASLPALRQQYLTELVLFRDHRLHRLQDKWSFAEIPVKPSSFGLLVAAIDGFADIAEHPVQEVELTRFIVENIIRDCLSEWGTGIAFYSEWGRLTLLVNYEAAQEEKEIKLGLLQFADYCRLAIERNSKLTVTIGVSSLCPELKDLPGGYSQACEAIEHVYFFGGNQVVHYEDLVAYRYRLQRTAYPVVEEQELLTRVKRGQPELIEAGIDPFFQSLHRQGGTPHDIRLACLQLSAVLYRLLHDMGLDDELSGAARHTWKEAFENISLAELRAHMLKLSEEAAQQVRLWMKAGTKNIAEQARQYVAEQALSVITLPLVADHVGVSPNYLSSLFKKEAGMTFVEFITELKLSKAKEWLIDPHVPIYEIAERLGYNDRRYFREIFKKKTGQTPSEYRDALLGTSSPAE</sequence>
<evidence type="ECO:0000313" key="11">
    <source>
        <dbReference type="EMBL" id="MEK8132813.1"/>
    </source>
</evidence>
<comment type="subcellular location">
    <subcellularLocation>
        <location evidence="1">Cytoplasm</location>
    </subcellularLocation>
</comment>
<evidence type="ECO:0000256" key="6">
    <source>
        <dbReference type="ARBA" id="ARBA00023125"/>
    </source>
</evidence>